<evidence type="ECO:0000256" key="1">
    <source>
        <dbReference type="SAM" id="MobiDB-lite"/>
    </source>
</evidence>
<feature type="region of interest" description="Disordered" evidence="1">
    <location>
        <begin position="1"/>
        <end position="22"/>
    </location>
</feature>
<dbReference type="InterPro" id="IPR011990">
    <property type="entry name" value="TPR-like_helical_dom_sf"/>
</dbReference>
<proteinExistence type="predicted"/>
<dbReference type="InterPro" id="IPR046341">
    <property type="entry name" value="SET_dom_sf"/>
</dbReference>
<feature type="domain" description="SET" evidence="2">
    <location>
        <begin position="21"/>
        <end position="162"/>
    </location>
</feature>
<dbReference type="CDD" id="cd20071">
    <property type="entry name" value="SET_SMYD"/>
    <property type="match status" value="1"/>
</dbReference>
<accession>A0A9N9Z060</accession>
<comment type="caution">
    <text evidence="3">The sequence shown here is derived from an EMBL/GenBank/DDBJ whole genome shotgun (WGS) entry which is preliminary data.</text>
</comment>
<dbReference type="SUPFAM" id="SSF82199">
    <property type="entry name" value="SET domain"/>
    <property type="match status" value="1"/>
</dbReference>
<dbReference type="PROSITE" id="PS50280">
    <property type="entry name" value="SET"/>
    <property type="match status" value="1"/>
</dbReference>
<dbReference type="Proteomes" id="UP000775872">
    <property type="component" value="Unassembled WGS sequence"/>
</dbReference>
<dbReference type="Gene3D" id="2.170.270.10">
    <property type="entry name" value="SET domain"/>
    <property type="match status" value="1"/>
</dbReference>
<protein>
    <recommendedName>
        <fullName evidence="2">SET domain-containing protein</fullName>
    </recommendedName>
</protein>
<evidence type="ECO:0000259" key="2">
    <source>
        <dbReference type="PROSITE" id="PS50280"/>
    </source>
</evidence>
<name>A0A9N9Z060_9HYPO</name>
<dbReference type="SMART" id="SM00317">
    <property type="entry name" value="SET"/>
    <property type="match status" value="1"/>
</dbReference>
<keyword evidence="4" id="KW-1185">Reference proteome</keyword>
<dbReference type="InterPro" id="IPR001214">
    <property type="entry name" value="SET_dom"/>
</dbReference>
<organism evidence="3 4">
    <name type="scientific">Clonostachys solani</name>
    <dbReference type="NCBI Taxonomy" id="160281"/>
    <lineage>
        <taxon>Eukaryota</taxon>
        <taxon>Fungi</taxon>
        <taxon>Dikarya</taxon>
        <taxon>Ascomycota</taxon>
        <taxon>Pezizomycotina</taxon>
        <taxon>Sordariomycetes</taxon>
        <taxon>Hypocreomycetidae</taxon>
        <taxon>Hypocreales</taxon>
        <taxon>Bionectriaceae</taxon>
        <taxon>Clonostachys</taxon>
    </lineage>
</organism>
<dbReference type="InterPro" id="IPR053185">
    <property type="entry name" value="SET_domain_protein"/>
</dbReference>
<dbReference type="PANTHER" id="PTHR47332:SF4">
    <property type="entry name" value="SET DOMAIN-CONTAINING PROTEIN 5"/>
    <property type="match status" value="1"/>
</dbReference>
<dbReference type="AlphaFoldDB" id="A0A9N9Z060"/>
<reference evidence="3" key="1">
    <citation type="submission" date="2021-10" db="EMBL/GenBank/DDBJ databases">
        <authorList>
            <person name="Piombo E."/>
        </authorList>
    </citation>
    <scope>NUCLEOTIDE SEQUENCE</scope>
</reference>
<gene>
    <name evidence="3" type="ORF">CSOL1703_00012874</name>
</gene>
<sequence length="337" mass="37249">MDSDTASKDQNSVLEQKPDEPPLFEAKTIPLKGIGLVALQDIPQGTLIIQEKPLLVARPGAPGTLEAFLSSELKKLDKSSQRQFLSLHNNFPGKHPFAGIMKTNALPCGSRSEIGAVYPTICRINHSCLPNSQNTWNSDTKIETIFAIRPINCGEEITITYDQGGPSAVRRASLKQSFGFQCSCVVCSQPPALLRESDIRRSRIQQLDGQIGDPIRTWKSPGESLKDCHSLLQLLKAEYGGYPGALAARLYYDAFQICITHGDKARASVFAERSYDVRLMCEGGDTPEAKKVKMLAANPSAHRSFMAYSSKWKTTKKEKHGGADNEAFERWLFRMSL</sequence>
<dbReference type="OrthoDB" id="265717at2759"/>
<dbReference type="Pfam" id="PF00856">
    <property type="entry name" value="SET"/>
    <property type="match status" value="1"/>
</dbReference>
<evidence type="ECO:0000313" key="4">
    <source>
        <dbReference type="Proteomes" id="UP000775872"/>
    </source>
</evidence>
<dbReference type="Gene3D" id="1.25.40.10">
    <property type="entry name" value="Tetratricopeptide repeat domain"/>
    <property type="match status" value="1"/>
</dbReference>
<dbReference type="PANTHER" id="PTHR47332">
    <property type="entry name" value="SET DOMAIN-CONTAINING PROTEIN 5"/>
    <property type="match status" value="1"/>
</dbReference>
<evidence type="ECO:0000313" key="3">
    <source>
        <dbReference type="EMBL" id="CAH0046640.1"/>
    </source>
</evidence>
<dbReference type="EMBL" id="CABFOC020000015">
    <property type="protein sequence ID" value="CAH0046640.1"/>
    <property type="molecule type" value="Genomic_DNA"/>
</dbReference>